<protein>
    <submittedName>
        <fullName evidence="4">Phage terminase, large subunit GpA</fullName>
    </submittedName>
</protein>
<feature type="domain" description="Phage terminase large subunit GpA ATPase" evidence="2">
    <location>
        <begin position="49"/>
        <end position="291"/>
    </location>
</feature>
<dbReference type="RefSeq" id="WP_073629009.1">
    <property type="nucleotide sequence ID" value="NZ_FRXO01000004.1"/>
</dbReference>
<accession>A0A1M7ZME5</accession>
<dbReference type="EMBL" id="FRXO01000004">
    <property type="protein sequence ID" value="SHO65826.1"/>
    <property type="molecule type" value="Genomic_DNA"/>
</dbReference>
<dbReference type="Pfam" id="PF20454">
    <property type="entry name" value="GpA_nuclease"/>
    <property type="match status" value="1"/>
</dbReference>
<feature type="domain" description="Terminase large subunit GpA endonuclease" evidence="3">
    <location>
        <begin position="310"/>
        <end position="597"/>
    </location>
</feature>
<dbReference type="AlphaFoldDB" id="A0A1M7ZME5"/>
<keyword evidence="5" id="KW-1185">Reference proteome</keyword>
<evidence type="ECO:0000313" key="4">
    <source>
        <dbReference type="EMBL" id="SHO65826.1"/>
    </source>
</evidence>
<organism evidence="4 5">
    <name type="scientific">Pseudoxanthobacter soli DSM 19599</name>
    <dbReference type="NCBI Taxonomy" id="1123029"/>
    <lineage>
        <taxon>Bacteria</taxon>
        <taxon>Pseudomonadati</taxon>
        <taxon>Pseudomonadota</taxon>
        <taxon>Alphaproteobacteria</taxon>
        <taxon>Hyphomicrobiales</taxon>
        <taxon>Segnochrobactraceae</taxon>
        <taxon>Pseudoxanthobacter</taxon>
    </lineage>
</organism>
<dbReference type="InterPro" id="IPR046454">
    <property type="entry name" value="GpA_endonuclease"/>
</dbReference>
<evidence type="ECO:0000313" key="5">
    <source>
        <dbReference type="Proteomes" id="UP000186406"/>
    </source>
</evidence>
<dbReference type="GO" id="GO:0016887">
    <property type="term" value="F:ATP hydrolysis activity"/>
    <property type="evidence" value="ECO:0007669"/>
    <property type="project" value="InterPro"/>
</dbReference>
<dbReference type="Pfam" id="PF05876">
    <property type="entry name" value="GpA_ATPase"/>
    <property type="match status" value="1"/>
</dbReference>
<dbReference type="OrthoDB" id="5181253at2"/>
<gene>
    <name evidence="4" type="ORF">SAMN02745172_02473</name>
</gene>
<sequence>MIAQPGGIAVANPDYIHGQAASEVLEPPPPVDYVKWAVNNIEFGENDQFPGPFDLDLFPFFIEPLKALSPDDPCRIVTLAKSAQVGGTILATVFVCGSMAMDPCHFLFTHPTDENGRRWSKMKLAPMLRSTVSLRAIFAAGTKESADALMYKETRDGRGVIQISGANSPAQLSQVTMRRQVQDDLSKWAPNAAGDPEGQADSRSLAHEFAKIFKISTPLVEPGCKITKNLRDGSQEFFHVPCPHCGHRQVLEWGNMLANLDEHHPERAHFTCVACGVEIQEHHRPQMLRRAAKEAHHGYIARNPAARRQHRSFHIWSAYSPLQSWERIARAWLKAKGDPAAEQTFLNDIAGLAFKTSGEAPPWETLRDRAAATGVERGRIPLGGLVVTLGIDCQGDRVEWQAVAWGRERRRWHFDVGVIPGHISEEETRRRLDGLLKQEWTNAAGRKLGVDQVAIDGNAFTEDVWEWVRRHPASRVIMVRGANQEQAPRLVRVKRERDRKGKLLRYSKRFYNFGASILKMSLYRALAKTDPEARSYVGLAKGFDDEYFRQLTAERRVEQTDRTGFKVYRWIKDAAQANEALDTALQAEVAAEKWGVRDLPDAIWDRLEGERETPPAPEQGDIEDMPLFGSQAGLPMGPTAQVPASSGAAEQPGAKADAGSTGSHGARRRGSAGKGLGSIAKRLNS</sequence>
<reference evidence="4 5" key="1">
    <citation type="submission" date="2016-12" db="EMBL/GenBank/DDBJ databases">
        <authorList>
            <person name="Song W.-J."/>
            <person name="Kurnit D.M."/>
        </authorList>
    </citation>
    <scope>NUCLEOTIDE SEQUENCE [LARGE SCALE GENOMIC DNA]</scope>
    <source>
        <strain evidence="4 5">DSM 19599</strain>
    </source>
</reference>
<name>A0A1M7ZME5_9HYPH</name>
<dbReference type="GO" id="GO:0004519">
    <property type="term" value="F:endonuclease activity"/>
    <property type="evidence" value="ECO:0007669"/>
    <property type="project" value="InterPro"/>
</dbReference>
<feature type="region of interest" description="Disordered" evidence="1">
    <location>
        <begin position="608"/>
        <end position="685"/>
    </location>
</feature>
<evidence type="ECO:0000256" key="1">
    <source>
        <dbReference type="SAM" id="MobiDB-lite"/>
    </source>
</evidence>
<evidence type="ECO:0000259" key="3">
    <source>
        <dbReference type="Pfam" id="PF20454"/>
    </source>
</evidence>
<dbReference type="STRING" id="1123029.SAMN02745172_02473"/>
<evidence type="ECO:0000259" key="2">
    <source>
        <dbReference type="Pfam" id="PF05876"/>
    </source>
</evidence>
<dbReference type="Proteomes" id="UP000186406">
    <property type="component" value="Unassembled WGS sequence"/>
</dbReference>
<dbReference type="InterPro" id="IPR046453">
    <property type="entry name" value="GpA_ATPase"/>
</dbReference>
<proteinExistence type="predicted"/>